<evidence type="ECO:0000256" key="2">
    <source>
        <dbReference type="ARBA" id="ARBA00022692"/>
    </source>
</evidence>
<dbReference type="Gene3D" id="1.20.120.960">
    <property type="entry name" value="Histidine kinase NarX, sensor domain"/>
    <property type="match status" value="1"/>
</dbReference>
<reference evidence="6 7" key="1">
    <citation type="submission" date="2016-06" db="EMBL/GenBank/DDBJ databases">
        <authorList>
            <person name="Kjaerup R.B."/>
            <person name="Dalgaard T.S."/>
            <person name="Juul-Madsen H.R."/>
        </authorList>
    </citation>
    <scope>NUCLEOTIDE SEQUENCE [LARGE SCALE GENOMIC DNA]</scope>
    <source>
        <strain evidence="6">3</strain>
    </source>
</reference>
<keyword evidence="2" id="KW-0812">Transmembrane</keyword>
<dbReference type="STRING" id="1860102.ACCAA_100020"/>
<protein>
    <recommendedName>
        <fullName evidence="5">NarX-like N-terminal domain-containing protein</fullName>
    </recommendedName>
</protein>
<dbReference type="AlphaFoldDB" id="A0A1A8XG10"/>
<evidence type="ECO:0000256" key="3">
    <source>
        <dbReference type="ARBA" id="ARBA00022989"/>
    </source>
</evidence>
<comment type="subcellular location">
    <subcellularLocation>
        <location evidence="1">Membrane</location>
        <topology evidence="1">Multi-pass membrane protein</topology>
    </subcellularLocation>
</comment>
<accession>A0A1A8XG10</accession>
<dbReference type="EMBL" id="FLQX01000002">
    <property type="protein sequence ID" value="SBT03292.1"/>
    <property type="molecule type" value="Genomic_DNA"/>
</dbReference>
<evidence type="ECO:0000313" key="7">
    <source>
        <dbReference type="Proteomes" id="UP000199169"/>
    </source>
</evidence>
<keyword evidence="3" id="KW-1133">Transmembrane helix</keyword>
<dbReference type="Pfam" id="PF13675">
    <property type="entry name" value="PilJ"/>
    <property type="match status" value="2"/>
</dbReference>
<organism evidence="6 7">
    <name type="scientific">Candidatus Accumulibacter aalborgensis</name>
    <dbReference type="NCBI Taxonomy" id="1860102"/>
    <lineage>
        <taxon>Bacteria</taxon>
        <taxon>Pseudomonadati</taxon>
        <taxon>Pseudomonadota</taxon>
        <taxon>Betaproteobacteria</taxon>
        <taxon>Candidatus Accumulibacter</taxon>
    </lineage>
</organism>
<dbReference type="InterPro" id="IPR042295">
    <property type="entry name" value="NarX-like_N_sf"/>
</dbReference>
<feature type="domain" description="NarX-like N-terminal" evidence="5">
    <location>
        <begin position="66"/>
        <end position="159"/>
    </location>
</feature>
<evidence type="ECO:0000256" key="1">
    <source>
        <dbReference type="ARBA" id="ARBA00004141"/>
    </source>
</evidence>
<dbReference type="GO" id="GO:0016020">
    <property type="term" value="C:membrane"/>
    <property type="evidence" value="ECO:0007669"/>
    <property type="project" value="UniProtKB-SubCell"/>
</dbReference>
<feature type="domain" description="NarX-like N-terminal" evidence="5">
    <location>
        <begin position="187"/>
        <end position="269"/>
    </location>
</feature>
<sequence>MRLAIVGLTWINNCGIHRHKLATLFVSVAGASLVCREGAEKIMLNSTALCRAFLATLLCALSAVALAQITDINSAINKAGRQRMLSQRMAKAYFQIGLGVDTDRSRRVLESSIDLFDGQLVELKNYAPSPEIRETYQKLEKAWQAYREALNTATPNQGEGARILALSEDVLALAQQGAQQLERRSATTTGRLVNIAGRQRMLSQRMAKYYQAAAWKISIEQSGPEIDKGRREFSTALLELAAAPNNTTALREELELVKQQWMFFENALNQRGSVDKRQATAVATTSERILETMENVVGQYERLPK</sequence>
<proteinExistence type="predicted"/>
<evidence type="ECO:0000256" key="4">
    <source>
        <dbReference type="ARBA" id="ARBA00023136"/>
    </source>
</evidence>
<evidence type="ECO:0000313" key="6">
    <source>
        <dbReference type="EMBL" id="SBT03292.1"/>
    </source>
</evidence>
<evidence type="ECO:0000259" key="5">
    <source>
        <dbReference type="Pfam" id="PF13675"/>
    </source>
</evidence>
<gene>
    <name evidence="6" type="ORF">ACCAA_100020</name>
</gene>
<dbReference type="InterPro" id="IPR029095">
    <property type="entry name" value="NarX-like_N"/>
</dbReference>
<dbReference type="Proteomes" id="UP000199169">
    <property type="component" value="Unassembled WGS sequence"/>
</dbReference>
<keyword evidence="7" id="KW-1185">Reference proteome</keyword>
<keyword evidence="4" id="KW-0472">Membrane</keyword>
<name>A0A1A8XG10_9PROT</name>